<protein>
    <submittedName>
        <fullName evidence="1">Uncharacterized protein</fullName>
    </submittedName>
</protein>
<gene>
    <name evidence="1" type="ORF">WR25_14998</name>
</gene>
<dbReference type="AlphaFoldDB" id="A0A2A2JZ55"/>
<keyword evidence="2" id="KW-1185">Reference proteome</keyword>
<evidence type="ECO:0000313" key="2">
    <source>
        <dbReference type="Proteomes" id="UP000218231"/>
    </source>
</evidence>
<dbReference type="EMBL" id="LIAE01010018">
    <property type="protein sequence ID" value="PAV66934.1"/>
    <property type="molecule type" value="Genomic_DNA"/>
</dbReference>
<proteinExistence type="predicted"/>
<organism evidence="1 2">
    <name type="scientific">Diploscapter pachys</name>
    <dbReference type="NCBI Taxonomy" id="2018661"/>
    <lineage>
        <taxon>Eukaryota</taxon>
        <taxon>Metazoa</taxon>
        <taxon>Ecdysozoa</taxon>
        <taxon>Nematoda</taxon>
        <taxon>Chromadorea</taxon>
        <taxon>Rhabditida</taxon>
        <taxon>Rhabditina</taxon>
        <taxon>Rhabditomorpha</taxon>
        <taxon>Rhabditoidea</taxon>
        <taxon>Rhabditidae</taxon>
        <taxon>Diploscapter</taxon>
    </lineage>
</organism>
<name>A0A2A2JZ55_9BILA</name>
<dbReference type="Proteomes" id="UP000218231">
    <property type="component" value="Unassembled WGS sequence"/>
</dbReference>
<comment type="caution">
    <text evidence="1">The sequence shown here is derived from an EMBL/GenBank/DDBJ whole genome shotgun (WGS) entry which is preliminary data.</text>
</comment>
<evidence type="ECO:0000313" key="1">
    <source>
        <dbReference type="EMBL" id="PAV66934.1"/>
    </source>
</evidence>
<accession>A0A2A2JZ55</accession>
<sequence>MGPEHSRHRAIGVAGDDMAAVLDPQVTAILATAPVLDAVALVALGDIGLEMRHHPRIVLRVYHAFPGQHGVVQRVTGVTQHRVPARVAVDVAAVGIPVPDAVADQFEQGVQLLLGEASRYRLCCLTHGRSPCCPATAPRNRCCRHLLFFAASGNTVPLPGKHIPSERSPE</sequence>
<reference evidence="1 2" key="1">
    <citation type="journal article" date="2017" name="Curr. Biol.">
        <title>Genome architecture and evolution of a unichromosomal asexual nematode.</title>
        <authorList>
            <person name="Fradin H."/>
            <person name="Zegar C."/>
            <person name="Gutwein M."/>
            <person name="Lucas J."/>
            <person name="Kovtun M."/>
            <person name="Corcoran D."/>
            <person name="Baugh L.R."/>
            <person name="Kiontke K."/>
            <person name="Gunsalus K."/>
            <person name="Fitch D.H."/>
            <person name="Piano F."/>
        </authorList>
    </citation>
    <scope>NUCLEOTIDE SEQUENCE [LARGE SCALE GENOMIC DNA]</scope>
    <source>
        <strain evidence="1">PF1309</strain>
    </source>
</reference>